<dbReference type="InterPro" id="IPR000212">
    <property type="entry name" value="DNA_helicase_UvrD/REP"/>
</dbReference>
<keyword evidence="6" id="KW-0269">Exonuclease</keyword>
<dbReference type="Pfam" id="PF00580">
    <property type="entry name" value="UvrD-helicase"/>
    <property type="match status" value="1"/>
</dbReference>
<keyword evidence="2 14" id="KW-0547">Nucleotide-binding</keyword>
<dbReference type="SUPFAM" id="SSF52980">
    <property type="entry name" value="Restriction endonuclease-like"/>
    <property type="match status" value="1"/>
</dbReference>
<dbReference type="InterPro" id="IPR014016">
    <property type="entry name" value="UvrD-like_ATP-bd"/>
</dbReference>
<gene>
    <name evidence="17" type="ORF">AVDCRST_MAG38-935</name>
</gene>
<feature type="domain" description="UvrD-like helicase C-terminal" evidence="16">
    <location>
        <begin position="122"/>
        <end position="393"/>
    </location>
</feature>
<comment type="catalytic activity">
    <reaction evidence="13">
        <text>ATP + H2O = ADP + phosphate + H(+)</text>
        <dbReference type="Rhea" id="RHEA:13065"/>
        <dbReference type="ChEBI" id="CHEBI:15377"/>
        <dbReference type="ChEBI" id="CHEBI:15378"/>
        <dbReference type="ChEBI" id="CHEBI:30616"/>
        <dbReference type="ChEBI" id="CHEBI:43474"/>
        <dbReference type="ChEBI" id="CHEBI:456216"/>
        <dbReference type="EC" id="5.6.2.4"/>
    </reaction>
</comment>
<dbReference type="Pfam" id="PF13361">
    <property type="entry name" value="UvrD_C"/>
    <property type="match status" value="1"/>
</dbReference>
<dbReference type="InterPro" id="IPR011335">
    <property type="entry name" value="Restrct_endonuc-II-like"/>
</dbReference>
<evidence type="ECO:0000259" key="16">
    <source>
        <dbReference type="PROSITE" id="PS51217"/>
    </source>
</evidence>
<evidence type="ECO:0000313" key="17">
    <source>
        <dbReference type="EMBL" id="CAA9468189.1"/>
    </source>
</evidence>
<dbReference type="InterPro" id="IPR014017">
    <property type="entry name" value="DNA_helicase_UvrD-like_C"/>
</dbReference>
<feature type="domain" description="UvrD-like helicase ATP-binding" evidence="15">
    <location>
        <begin position="1"/>
        <end position="97"/>
    </location>
</feature>
<dbReference type="GO" id="GO:0005829">
    <property type="term" value="C:cytosol"/>
    <property type="evidence" value="ECO:0007669"/>
    <property type="project" value="TreeGrafter"/>
</dbReference>
<evidence type="ECO:0000256" key="13">
    <source>
        <dbReference type="ARBA" id="ARBA00048988"/>
    </source>
</evidence>
<dbReference type="PANTHER" id="PTHR11070">
    <property type="entry name" value="UVRD / RECB / PCRA DNA HELICASE FAMILY MEMBER"/>
    <property type="match status" value="1"/>
</dbReference>
<dbReference type="Gene3D" id="3.40.50.300">
    <property type="entry name" value="P-loop containing nucleotide triphosphate hydrolases"/>
    <property type="match status" value="2"/>
</dbReference>
<evidence type="ECO:0000256" key="12">
    <source>
        <dbReference type="ARBA" id="ARBA00034808"/>
    </source>
</evidence>
<evidence type="ECO:0000256" key="5">
    <source>
        <dbReference type="ARBA" id="ARBA00022806"/>
    </source>
</evidence>
<comment type="catalytic activity">
    <reaction evidence="11">
        <text>Couples ATP hydrolysis with the unwinding of duplex DNA by translocating in the 3'-5' direction.</text>
        <dbReference type="EC" id="5.6.2.4"/>
    </reaction>
</comment>
<organism evidence="17">
    <name type="scientific">uncultured Solirubrobacteraceae bacterium</name>
    <dbReference type="NCBI Taxonomy" id="1162706"/>
    <lineage>
        <taxon>Bacteria</taxon>
        <taxon>Bacillati</taxon>
        <taxon>Actinomycetota</taxon>
        <taxon>Thermoleophilia</taxon>
        <taxon>Solirubrobacterales</taxon>
        <taxon>Solirubrobacteraceae</taxon>
        <taxon>environmental samples</taxon>
    </lineage>
</organism>
<accession>A0A6J4RBB5</accession>
<evidence type="ECO:0000259" key="15">
    <source>
        <dbReference type="PROSITE" id="PS51198"/>
    </source>
</evidence>
<evidence type="ECO:0000256" key="4">
    <source>
        <dbReference type="ARBA" id="ARBA00022801"/>
    </source>
</evidence>
<dbReference type="Gene3D" id="3.90.320.10">
    <property type="match status" value="1"/>
</dbReference>
<dbReference type="Gene3D" id="1.10.486.10">
    <property type="entry name" value="PCRA, domain 4"/>
    <property type="match status" value="1"/>
</dbReference>
<evidence type="ECO:0000256" key="8">
    <source>
        <dbReference type="ARBA" id="ARBA00023125"/>
    </source>
</evidence>
<dbReference type="GO" id="GO:0000725">
    <property type="term" value="P:recombinational repair"/>
    <property type="evidence" value="ECO:0007669"/>
    <property type="project" value="TreeGrafter"/>
</dbReference>
<evidence type="ECO:0000256" key="1">
    <source>
        <dbReference type="ARBA" id="ARBA00022722"/>
    </source>
</evidence>
<dbReference type="EMBL" id="CADCVJ010000063">
    <property type="protein sequence ID" value="CAA9468189.1"/>
    <property type="molecule type" value="Genomic_DNA"/>
</dbReference>
<dbReference type="CDD" id="cd22352">
    <property type="entry name" value="RecB_C-like"/>
    <property type="match status" value="1"/>
</dbReference>
<sequence>DLLTRLAQTLGGAGGEDAAARLRARYRVVLVDEFQDTDPVQWRIMETAFGTGEVTLVLIGDPKQAIYAFRGADVYAYIEAARTAGAQHTLRTNWRSDQPLLDAYDALFGTAKLGHEGIVYREVSAAPGNRRARLSDAPDPAALRVRVVDRDAPQIGTTRQGYARTGPAREHVARDVAADVVSLLRSGARIEGGGRVRPGHIAVLVKTNRNAARIRDALEEVAVPAVINGAGSVFGTDAAREWLRLLEAIERPAYPPRARSAALTAFLGWTTEAVAAADDDAWERVHRRLHHWARVLRAKGVASLAEAITLEEGLPGRVLALADGERRLTDLRHVAELLHAAAASEQMGATALTAWLRERVLEAARENGDEERSRRLESDAEAVQVLTVHRSKGLEFPVVYYPDLWEPSPTPRRDRPAPVVFHDAEGRRTIDVGLEGPQWGGHVERATDEQRGEDLRLAYVALTRARHQAVLWWAGSFDSRNSALTRLLFSRDDAGNVAASARALPSDAEATARFRALEGLAPGCVSVSGAQVHGLDRWEGTAAAPAELSASSFERSLDWWWRRTSYSDITAGTYEARVASEPEEPVVEDEDRLFDPAIGAPPAAGDLHDVPALLDTMPVGAEVGTLVHRVFEATDFAAADLTSELARHVAAAQARRRVELGDEESVVAGLRAAIETPLGPAVGGIRLRDVTRADRLDELDFELPLVGGDTPAGPALTMTALAGVLARHAGPGDPLAGYAERLTDPGLRTGVRGYLTGSIDLALRIDGGRFAVVDYKTNWLAPPGEPLSAWHHRPAALTAEMWHSHYGLQAILYVVALHRYLRWRLPDYSADRHIAGVLYLFVRGMTGPETPVVDGIPSGVFSWQPTPALVEALSDVLDRGAPA</sequence>
<dbReference type="SUPFAM" id="SSF52540">
    <property type="entry name" value="P-loop containing nucleoside triphosphate hydrolases"/>
    <property type="match status" value="1"/>
</dbReference>
<dbReference type="GO" id="GO:0009338">
    <property type="term" value="C:exodeoxyribonuclease V complex"/>
    <property type="evidence" value="ECO:0007669"/>
    <property type="project" value="TreeGrafter"/>
</dbReference>
<reference evidence="17" key="1">
    <citation type="submission" date="2020-02" db="EMBL/GenBank/DDBJ databases">
        <authorList>
            <person name="Meier V. D."/>
        </authorList>
    </citation>
    <scope>NUCLEOTIDE SEQUENCE</scope>
    <source>
        <strain evidence="17">AVDCRST_MAG38</strain>
    </source>
</reference>
<keyword evidence="8" id="KW-0238">DNA-binding</keyword>
<proteinExistence type="predicted"/>
<dbReference type="InterPro" id="IPR011604">
    <property type="entry name" value="PDDEXK-like_dom_sf"/>
</dbReference>
<dbReference type="GO" id="GO:0003677">
    <property type="term" value="F:DNA binding"/>
    <property type="evidence" value="ECO:0007669"/>
    <property type="project" value="UniProtKB-KW"/>
</dbReference>
<dbReference type="GO" id="GO:0004527">
    <property type="term" value="F:exonuclease activity"/>
    <property type="evidence" value="ECO:0007669"/>
    <property type="project" value="UniProtKB-KW"/>
</dbReference>
<dbReference type="PROSITE" id="PS51198">
    <property type="entry name" value="UVRD_HELICASE_ATP_BIND"/>
    <property type="match status" value="1"/>
</dbReference>
<keyword evidence="4 14" id="KW-0378">Hydrolase</keyword>
<evidence type="ECO:0000256" key="10">
    <source>
        <dbReference type="ARBA" id="ARBA00023235"/>
    </source>
</evidence>
<protein>
    <recommendedName>
        <fullName evidence="12">DNA 3'-5' helicase</fullName>
        <ecNumber evidence="12">5.6.2.4</ecNumber>
    </recommendedName>
</protein>
<keyword evidence="10" id="KW-0413">Isomerase</keyword>
<evidence type="ECO:0000256" key="7">
    <source>
        <dbReference type="ARBA" id="ARBA00022840"/>
    </source>
</evidence>
<evidence type="ECO:0000256" key="14">
    <source>
        <dbReference type="PROSITE-ProRule" id="PRU00560"/>
    </source>
</evidence>
<dbReference type="GO" id="GO:0005524">
    <property type="term" value="F:ATP binding"/>
    <property type="evidence" value="ECO:0007669"/>
    <property type="project" value="UniProtKB-UniRule"/>
</dbReference>
<dbReference type="EC" id="5.6.2.4" evidence="12"/>
<evidence type="ECO:0000256" key="11">
    <source>
        <dbReference type="ARBA" id="ARBA00034617"/>
    </source>
</evidence>
<feature type="non-terminal residue" evidence="17">
    <location>
        <position position="1"/>
    </location>
</feature>
<dbReference type="PROSITE" id="PS51217">
    <property type="entry name" value="UVRD_HELICASE_CTER"/>
    <property type="match status" value="1"/>
</dbReference>
<name>A0A6J4RBB5_9ACTN</name>
<dbReference type="InterPro" id="IPR038726">
    <property type="entry name" value="PDDEXK_AddAB-type"/>
</dbReference>
<keyword evidence="7 14" id="KW-0067">ATP-binding</keyword>
<dbReference type="InterPro" id="IPR027417">
    <property type="entry name" value="P-loop_NTPase"/>
</dbReference>
<keyword evidence="5 14" id="KW-0347">Helicase</keyword>
<keyword evidence="1" id="KW-0540">Nuclease</keyword>
<dbReference type="Pfam" id="PF12705">
    <property type="entry name" value="PDDEXK_1"/>
    <property type="match status" value="1"/>
</dbReference>
<dbReference type="GO" id="GO:0043138">
    <property type="term" value="F:3'-5' DNA helicase activity"/>
    <property type="evidence" value="ECO:0007669"/>
    <property type="project" value="UniProtKB-EC"/>
</dbReference>
<comment type="caution">
    <text evidence="14">Lacks conserved residue(s) required for the propagation of feature annotation.</text>
</comment>
<dbReference type="PANTHER" id="PTHR11070:SF23">
    <property type="entry name" value="RECBCD ENZYME SUBUNIT RECB"/>
    <property type="match status" value="1"/>
</dbReference>
<keyword evidence="9" id="KW-0234">DNA repair</keyword>
<evidence type="ECO:0000256" key="9">
    <source>
        <dbReference type="ARBA" id="ARBA00023204"/>
    </source>
</evidence>
<evidence type="ECO:0000256" key="6">
    <source>
        <dbReference type="ARBA" id="ARBA00022839"/>
    </source>
</evidence>
<keyword evidence="3" id="KW-0227">DNA damage</keyword>
<evidence type="ECO:0000256" key="2">
    <source>
        <dbReference type="ARBA" id="ARBA00022741"/>
    </source>
</evidence>
<evidence type="ECO:0000256" key="3">
    <source>
        <dbReference type="ARBA" id="ARBA00022763"/>
    </source>
</evidence>
<dbReference type="AlphaFoldDB" id="A0A6J4RBB5"/>